<dbReference type="Proteomes" id="UP001161422">
    <property type="component" value="Unassembled WGS sequence"/>
</dbReference>
<dbReference type="AlphaFoldDB" id="A0AA37RXI0"/>
<keyword evidence="1" id="KW-0732">Signal</keyword>
<protein>
    <submittedName>
        <fullName evidence="2">Uncharacterized protein</fullName>
    </submittedName>
</protein>
<evidence type="ECO:0000256" key="1">
    <source>
        <dbReference type="SAM" id="SignalP"/>
    </source>
</evidence>
<reference evidence="2" key="2">
    <citation type="submission" date="2023-01" db="EMBL/GenBank/DDBJ databases">
        <title>Draft genome sequence of Paraferrimonas sedimenticola strain NBRC 101628.</title>
        <authorList>
            <person name="Sun Q."/>
            <person name="Mori K."/>
        </authorList>
    </citation>
    <scope>NUCLEOTIDE SEQUENCE</scope>
    <source>
        <strain evidence="2">NBRC 101628</strain>
    </source>
</reference>
<evidence type="ECO:0000313" key="3">
    <source>
        <dbReference type="Proteomes" id="UP001161422"/>
    </source>
</evidence>
<dbReference type="EMBL" id="BSNC01000006">
    <property type="protein sequence ID" value="GLP97520.1"/>
    <property type="molecule type" value="Genomic_DNA"/>
</dbReference>
<name>A0AA37RXI0_9GAMM</name>
<evidence type="ECO:0000313" key="2">
    <source>
        <dbReference type="EMBL" id="GLP97520.1"/>
    </source>
</evidence>
<dbReference type="RefSeq" id="WP_245837078.1">
    <property type="nucleotide sequence ID" value="NZ_BSNC01000006.1"/>
</dbReference>
<reference evidence="2" key="1">
    <citation type="journal article" date="2014" name="Int. J. Syst. Evol. Microbiol.">
        <title>Complete genome sequence of Corynebacterium casei LMG S-19264T (=DSM 44701T), isolated from a smear-ripened cheese.</title>
        <authorList>
            <consortium name="US DOE Joint Genome Institute (JGI-PGF)"/>
            <person name="Walter F."/>
            <person name="Albersmeier A."/>
            <person name="Kalinowski J."/>
            <person name="Ruckert C."/>
        </authorList>
    </citation>
    <scope>NUCLEOTIDE SEQUENCE</scope>
    <source>
        <strain evidence="2">NBRC 101628</strain>
    </source>
</reference>
<feature type="signal peptide" evidence="1">
    <location>
        <begin position="1"/>
        <end position="26"/>
    </location>
</feature>
<sequence>MTLRRTVFASMALVCAALLTMGYQYTYSDVSARAACVCSTPNQHDASLPASHPQNRCADVSWTAWVSGRSQSNQMHFMDLLELLYGHAPAPEIAPTQPVEP</sequence>
<proteinExistence type="predicted"/>
<keyword evidence="3" id="KW-1185">Reference proteome</keyword>
<gene>
    <name evidence="2" type="ORF">GCM10007895_28270</name>
</gene>
<accession>A0AA37RXI0</accession>
<comment type="caution">
    <text evidence="2">The sequence shown here is derived from an EMBL/GenBank/DDBJ whole genome shotgun (WGS) entry which is preliminary data.</text>
</comment>
<feature type="chain" id="PRO_5041466440" evidence="1">
    <location>
        <begin position="27"/>
        <end position="101"/>
    </location>
</feature>
<organism evidence="2 3">
    <name type="scientific">Paraferrimonas sedimenticola</name>
    <dbReference type="NCBI Taxonomy" id="375674"/>
    <lineage>
        <taxon>Bacteria</taxon>
        <taxon>Pseudomonadati</taxon>
        <taxon>Pseudomonadota</taxon>
        <taxon>Gammaproteobacteria</taxon>
        <taxon>Alteromonadales</taxon>
        <taxon>Ferrimonadaceae</taxon>
        <taxon>Paraferrimonas</taxon>
    </lineage>
</organism>